<dbReference type="AlphaFoldDB" id="A0A1C7M420"/>
<dbReference type="Proteomes" id="UP000092993">
    <property type="component" value="Unassembled WGS sequence"/>
</dbReference>
<proteinExistence type="predicted"/>
<keyword evidence="2" id="KW-1185">Reference proteome</keyword>
<accession>A0A1C7M420</accession>
<evidence type="ECO:0000313" key="2">
    <source>
        <dbReference type="Proteomes" id="UP000092993"/>
    </source>
</evidence>
<dbReference type="OrthoDB" id="3197992at2759"/>
<dbReference type="EMBL" id="LUGG01000015">
    <property type="protein sequence ID" value="OBZ69844.1"/>
    <property type="molecule type" value="Genomic_DNA"/>
</dbReference>
<organism evidence="1 2">
    <name type="scientific">Grifola frondosa</name>
    <name type="common">Maitake</name>
    <name type="synonym">Polyporus frondosus</name>
    <dbReference type="NCBI Taxonomy" id="5627"/>
    <lineage>
        <taxon>Eukaryota</taxon>
        <taxon>Fungi</taxon>
        <taxon>Dikarya</taxon>
        <taxon>Basidiomycota</taxon>
        <taxon>Agaricomycotina</taxon>
        <taxon>Agaricomycetes</taxon>
        <taxon>Polyporales</taxon>
        <taxon>Grifolaceae</taxon>
        <taxon>Grifola</taxon>
    </lineage>
</organism>
<gene>
    <name evidence="1" type="ORF">A0H81_10087</name>
</gene>
<comment type="caution">
    <text evidence="1">The sequence shown here is derived from an EMBL/GenBank/DDBJ whole genome shotgun (WGS) entry which is preliminary data.</text>
</comment>
<reference evidence="1 2" key="1">
    <citation type="submission" date="2016-03" db="EMBL/GenBank/DDBJ databases">
        <title>Whole genome sequencing of Grifola frondosa 9006-11.</title>
        <authorList>
            <person name="Min B."/>
            <person name="Park H."/>
            <person name="Kim J.-G."/>
            <person name="Cho H."/>
            <person name="Oh Y.-L."/>
            <person name="Kong W.-S."/>
            <person name="Choi I.-G."/>
        </authorList>
    </citation>
    <scope>NUCLEOTIDE SEQUENCE [LARGE SCALE GENOMIC DNA]</scope>
    <source>
        <strain evidence="1 2">9006-11</strain>
    </source>
</reference>
<sequence length="156" mass="17489">MSLAALSPQPPNKPLYSRTHSPTSASLIMCQKECLGNYHRKCEHFVKLYETGNIIDCGSPTALSAPRTDIPKECGASVRMSGGSTARLRALSMTGARPATKRRGRRLNANLVVYIDLRFLSYRHSIYFSANNRIFWQDTMSLRFRGYPGVECTKLN</sequence>
<evidence type="ECO:0000313" key="1">
    <source>
        <dbReference type="EMBL" id="OBZ69844.1"/>
    </source>
</evidence>
<protein>
    <submittedName>
        <fullName evidence="1">Uncharacterized protein</fullName>
    </submittedName>
</protein>
<name>A0A1C7M420_GRIFR</name>